<reference evidence="1" key="1">
    <citation type="submission" date="2020-08" db="EMBL/GenBank/DDBJ databases">
        <title>Whole genome shotgun sequence of Polymorphospora rubra NBRC 101157.</title>
        <authorList>
            <person name="Komaki H."/>
            <person name="Tamura T."/>
        </authorList>
    </citation>
    <scope>NUCLEOTIDE SEQUENCE</scope>
    <source>
        <strain evidence="1">NBRC 101157</strain>
    </source>
</reference>
<name>A0A810N300_9ACTN</name>
<evidence type="ECO:0000313" key="1">
    <source>
        <dbReference type="EMBL" id="BCJ68041.1"/>
    </source>
</evidence>
<dbReference type="RefSeq" id="WP_212817325.1">
    <property type="nucleotide sequence ID" value="NZ_AP023359.1"/>
</dbReference>
<dbReference type="EMBL" id="AP023359">
    <property type="protein sequence ID" value="BCJ68041.1"/>
    <property type="molecule type" value="Genomic_DNA"/>
</dbReference>
<evidence type="ECO:0000313" key="2">
    <source>
        <dbReference type="Proteomes" id="UP000680866"/>
    </source>
</evidence>
<protein>
    <submittedName>
        <fullName evidence="1">Uncharacterized protein</fullName>
    </submittedName>
</protein>
<gene>
    <name evidence="1" type="ORF">Prubr_50620</name>
</gene>
<keyword evidence="2" id="KW-1185">Reference proteome</keyword>
<dbReference type="AlphaFoldDB" id="A0A810N300"/>
<dbReference type="Proteomes" id="UP000680866">
    <property type="component" value="Chromosome"/>
</dbReference>
<organism evidence="1 2">
    <name type="scientific">Polymorphospora rubra</name>
    <dbReference type="NCBI Taxonomy" id="338584"/>
    <lineage>
        <taxon>Bacteria</taxon>
        <taxon>Bacillati</taxon>
        <taxon>Actinomycetota</taxon>
        <taxon>Actinomycetes</taxon>
        <taxon>Micromonosporales</taxon>
        <taxon>Micromonosporaceae</taxon>
        <taxon>Polymorphospora</taxon>
    </lineage>
</organism>
<accession>A0A810N300</accession>
<proteinExistence type="predicted"/>
<sequence length="224" mass="24642">MAAIEKVIAGFTGSDDKAVQVKERLEFIRSAAEAHLQLAEDRIGAMLHGTGGGISDLFIVPGSVQNFQQGYTVSSGEAATAGIDAAVDQFFSGQYKDGLKTVVHSAIDTLFSDTTAGETKRDFYFVTMEHNAFVRVDVSFWKYYFSQKSITDTVEQAFCYTFVKSVVDHKKVPLDTMIYLISQYVGDDLAKVHDFLQGMRELYEDLSNQDLAAADPASVTSHFA</sequence>
<dbReference type="KEGG" id="pry:Prubr_50620"/>